<evidence type="ECO:0000259" key="4">
    <source>
        <dbReference type="PROSITE" id="PS50995"/>
    </source>
</evidence>
<organism evidence="5 8">
    <name type="scientific">Aliirhizobium cellulosilyticum</name>
    <dbReference type="NCBI Taxonomy" id="393664"/>
    <lineage>
        <taxon>Bacteria</taxon>
        <taxon>Pseudomonadati</taxon>
        <taxon>Pseudomonadota</taxon>
        <taxon>Alphaproteobacteria</taxon>
        <taxon>Hyphomicrobiales</taxon>
        <taxon>Rhizobiaceae</taxon>
        <taxon>Aliirhizobium</taxon>
    </lineage>
</organism>
<dbReference type="Proteomes" id="UP000524535">
    <property type="component" value="Unassembled WGS sequence"/>
</dbReference>
<dbReference type="SMART" id="SM00347">
    <property type="entry name" value="HTH_MARR"/>
    <property type="match status" value="1"/>
</dbReference>
<keyword evidence="2 5" id="KW-0238">DNA-binding</keyword>
<evidence type="ECO:0000313" key="9">
    <source>
        <dbReference type="Proteomes" id="UP000524535"/>
    </source>
</evidence>
<dbReference type="GO" id="GO:0003700">
    <property type="term" value="F:DNA-binding transcription factor activity"/>
    <property type="evidence" value="ECO:0007669"/>
    <property type="project" value="InterPro"/>
</dbReference>
<dbReference type="Gene3D" id="1.10.10.10">
    <property type="entry name" value="Winged helix-like DNA-binding domain superfamily/Winged helix DNA-binding domain"/>
    <property type="match status" value="1"/>
</dbReference>
<keyword evidence="9" id="KW-1185">Reference proteome</keyword>
<dbReference type="SUPFAM" id="SSF46785">
    <property type="entry name" value="Winged helix' DNA-binding domain"/>
    <property type="match status" value="1"/>
</dbReference>
<proteinExistence type="predicted"/>
<evidence type="ECO:0000313" key="6">
    <source>
        <dbReference type="EMBL" id="MBB4412236.1"/>
    </source>
</evidence>
<dbReference type="InterPro" id="IPR036390">
    <property type="entry name" value="WH_DNA-bd_sf"/>
</dbReference>
<dbReference type="Pfam" id="PF01047">
    <property type="entry name" value="MarR"/>
    <property type="match status" value="1"/>
</dbReference>
<dbReference type="AlphaFoldDB" id="A0A7W6SAS7"/>
<dbReference type="InterPro" id="IPR039422">
    <property type="entry name" value="MarR/SlyA-like"/>
</dbReference>
<dbReference type="GO" id="GO:0006950">
    <property type="term" value="P:response to stress"/>
    <property type="evidence" value="ECO:0007669"/>
    <property type="project" value="TreeGrafter"/>
</dbReference>
<dbReference type="PRINTS" id="PR00598">
    <property type="entry name" value="HTHMARR"/>
</dbReference>
<dbReference type="PANTHER" id="PTHR33164">
    <property type="entry name" value="TRANSCRIPTIONAL REGULATOR, MARR FAMILY"/>
    <property type="match status" value="1"/>
</dbReference>
<keyword evidence="3" id="KW-0804">Transcription</keyword>
<dbReference type="PANTHER" id="PTHR33164:SF95">
    <property type="entry name" value="TRANSCRIPTIONAL REGULATOR"/>
    <property type="match status" value="1"/>
</dbReference>
<dbReference type="InterPro" id="IPR023187">
    <property type="entry name" value="Tscrpt_reg_MarR-type_CS"/>
</dbReference>
<name>A0A7W6SAS7_9HYPH</name>
<accession>A0A7W6SAS7</accession>
<dbReference type="GO" id="GO:0003677">
    <property type="term" value="F:DNA binding"/>
    <property type="evidence" value="ECO:0007669"/>
    <property type="project" value="UniProtKB-KW"/>
</dbReference>
<evidence type="ECO:0000313" key="10">
    <source>
        <dbReference type="Proteomes" id="UP000576087"/>
    </source>
</evidence>
<dbReference type="PROSITE" id="PS01117">
    <property type="entry name" value="HTH_MARR_1"/>
    <property type="match status" value="1"/>
</dbReference>
<evidence type="ECO:0000313" key="8">
    <source>
        <dbReference type="Proteomes" id="UP000520770"/>
    </source>
</evidence>
<dbReference type="EMBL" id="JACIGW010000003">
    <property type="protein sequence ID" value="MBB4349542.1"/>
    <property type="molecule type" value="Genomic_DNA"/>
</dbReference>
<reference evidence="8 9" key="1">
    <citation type="submission" date="2020-08" db="EMBL/GenBank/DDBJ databases">
        <title>Genomic Encyclopedia of Type Strains, Phase IV (KMG-V): Genome sequencing to study the core and pangenomes of soil and plant-associated prokaryotes.</title>
        <authorList>
            <person name="Whitman W."/>
        </authorList>
    </citation>
    <scope>NUCLEOTIDE SEQUENCE [LARGE SCALE GENOMIC DNA]</scope>
    <source>
        <strain evidence="6 9">SEMIA 444</strain>
        <strain evidence="5 8">SEMIA 448</strain>
        <strain evidence="7 10">SEMIA 452</strain>
    </source>
</reference>
<dbReference type="EMBL" id="JACIHM010000003">
    <property type="protein sequence ID" value="MBB4446867.1"/>
    <property type="molecule type" value="Genomic_DNA"/>
</dbReference>
<evidence type="ECO:0000256" key="3">
    <source>
        <dbReference type="ARBA" id="ARBA00023163"/>
    </source>
</evidence>
<dbReference type="PROSITE" id="PS50995">
    <property type="entry name" value="HTH_MARR_2"/>
    <property type="match status" value="1"/>
</dbReference>
<evidence type="ECO:0000256" key="2">
    <source>
        <dbReference type="ARBA" id="ARBA00023125"/>
    </source>
</evidence>
<dbReference type="EMBL" id="JACIGY010000003">
    <property type="protein sequence ID" value="MBB4412236.1"/>
    <property type="molecule type" value="Genomic_DNA"/>
</dbReference>
<evidence type="ECO:0000256" key="1">
    <source>
        <dbReference type="ARBA" id="ARBA00023015"/>
    </source>
</evidence>
<sequence length="150" mass="16728">MIVTAHEILHSHGILLRRCQQVALAMFTQEAGDLGFSPTQYSALAFAHIEPGIHQNTMGERIALDRSSVTKCLEGLESQGFVRREVDPSDKRARLIYITPEGEEMLKQVAAAARRARKRFHAALGEAEFGHLMDQLSAFSRVLEEPEEGK</sequence>
<evidence type="ECO:0000313" key="7">
    <source>
        <dbReference type="EMBL" id="MBB4446867.1"/>
    </source>
</evidence>
<feature type="domain" description="HTH marR-type" evidence="4">
    <location>
        <begin position="12"/>
        <end position="141"/>
    </location>
</feature>
<keyword evidence="1" id="KW-0805">Transcription regulation</keyword>
<dbReference type="InterPro" id="IPR036388">
    <property type="entry name" value="WH-like_DNA-bd_sf"/>
</dbReference>
<dbReference type="RefSeq" id="WP_148144673.1">
    <property type="nucleotide sequence ID" value="NZ_JACIGW010000003.1"/>
</dbReference>
<dbReference type="InterPro" id="IPR000835">
    <property type="entry name" value="HTH_MarR-typ"/>
</dbReference>
<comment type="caution">
    <text evidence="5">The sequence shown here is derived from an EMBL/GenBank/DDBJ whole genome shotgun (WGS) entry which is preliminary data.</text>
</comment>
<protein>
    <submittedName>
        <fullName evidence="5">DNA-binding MarR family transcriptional regulator</fullName>
    </submittedName>
</protein>
<dbReference type="Proteomes" id="UP000520770">
    <property type="component" value="Unassembled WGS sequence"/>
</dbReference>
<dbReference type="Proteomes" id="UP000576087">
    <property type="component" value="Unassembled WGS sequence"/>
</dbReference>
<gene>
    <name evidence="6" type="ORF">GGE31_002749</name>
    <name evidence="5" type="ORF">GGE33_003304</name>
    <name evidence="7" type="ORF">GGE35_002689</name>
</gene>
<evidence type="ECO:0000313" key="5">
    <source>
        <dbReference type="EMBL" id="MBB4349542.1"/>
    </source>
</evidence>